<evidence type="ECO:0000259" key="2">
    <source>
        <dbReference type="PROSITE" id="PS50249"/>
    </source>
</evidence>
<dbReference type="CDD" id="cd08060">
    <property type="entry name" value="MPN_UPF0172"/>
    <property type="match status" value="1"/>
</dbReference>
<sequence length="203" mass="22848">MSNGGECRYVIGQNAYIKLVLHALKHKTSAVNGVLLGRLSGDIVEITDSVPLFHSSQIGLLPPLEIALIMIEEYYSSQGLSIVGYFHANERFDDLELGTVAKNIADHVHRYFPQAVVLLLDNKKLGSLRNKKDKSPAVQVYARDSSSSRSWKQVESDRMTTKEPSANIVLLDFISSQKWNDIIDFDDHLDDITKDWLNSQLFN</sequence>
<comment type="similarity">
    <text evidence="1">Belongs to the EMC8/EMC9 family.</text>
</comment>
<protein>
    <recommendedName>
        <fullName evidence="2">MPN domain-containing protein</fullName>
    </recommendedName>
</protein>
<dbReference type="AlphaFoldDB" id="A0A9R1VGY2"/>
<dbReference type="PROSITE" id="PS50249">
    <property type="entry name" value="MPN"/>
    <property type="match status" value="1"/>
</dbReference>
<dbReference type="Gene3D" id="3.40.140.10">
    <property type="entry name" value="Cytidine Deaminase, domain 2"/>
    <property type="match status" value="1"/>
</dbReference>
<evidence type="ECO:0000313" key="4">
    <source>
        <dbReference type="Proteomes" id="UP000235145"/>
    </source>
</evidence>
<dbReference type="Pfam" id="PF03665">
    <property type="entry name" value="UPF0172"/>
    <property type="match status" value="1"/>
</dbReference>
<dbReference type="PANTHER" id="PTHR12941:SF10">
    <property type="entry name" value="ER MEMBRANE PROTEIN COMPLEX SUBUNIT 8_9 HOMOLOG"/>
    <property type="match status" value="1"/>
</dbReference>
<name>A0A9R1VGY2_LACSA</name>
<dbReference type="InterPro" id="IPR005366">
    <property type="entry name" value="EMC8/9"/>
</dbReference>
<dbReference type="Gramene" id="rna-gnl|WGS:NBSK|LSAT_5X190221_mrna">
    <property type="protein sequence ID" value="cds-PLY63925.1"/>
    <property type="gene ID" value="gene-LSAT_5X190221"/>
</dbReference>
<dbReference type="PANTHER" id="PTHR12941">
    <property type="entry name" value="ER MEMBRANE PROTEIN COMPLEX"/>
    <property type="match status" value="1"/>
</dbReference>
<evidence type="ECO:0000256" key="1">
    <source>
        <dbReference type="ARBA" id="ARBA00007461"/>
    </source>
</evidence>
<evidence type="ECO:0000313" key="3">
    <source>
        <dbReference type="EMBL" id="KAJ0204552.1"/>
    </source>
</evidence>
<organism evidence="3 4">
    <name type="scientific">Lactuca sativa</name>
    <name type="common">Garden lettuce</name>
    <dbReference type="NCBI Taxonomy" id="4236"/>
    <lineage>
        <taxon>Eukaryota</taxon>
        <taxon>Viridiplantae</taxon>
        <taxon>Streptophyta</taxon>
        <taxon>Embryophyta</taxon>
        <taxon>Tracheophyta</taxon>
        <taxon>Spermatophyta</taxon>
        <taxon>Magnoliopsida</taxon>
        <taxon>eudicotyledons</taxon>
        <taxon>Gunneridae</taxon>
        <taxon>Pentapetalae</taxon>
        <taxon>asterids</taxon>
        <taxon>campanulids</taxon>
        <taxon>Asterales</taxon>
        <taxon>Asteraceae</taxon>
        <taxon>Cichorioideae</taxon>
        <taxon>Cichorieae</taxon>
        <taxon>Lactucinae</taxon>
        <taxon>Lactuca</taxon>
    </lineage>
</organism>
<dbReference type="OrthoDB" id="194468at2759"/>
<comment type="caution">
    <text evidence="3">The sequence shown here is derived from an EMBL/GenBank/DDBJ whole genome shotgun (WGS) entry which is preliminary data.</text>
</comment>
<keyword evidence="4" id="KW-1185">Reference proteome</keyword>
<gene>
    <name evidence="3" type="ORF">LSAT_V11C500298300</name>
</gene>
<feature type="domain" description="MPN" evidence="2">
    <location>
        <begin position="9"/>
        <end position="139"/>
    </location>
</feature>
<dbReference type="EMBL" id="NBSK02000005">
    <property type="protein sequence ID" value="KAJ0204552.1"/>
    <property type="molecule type" value="Genomic_DNA"/>
</dbReference>
<reference evidence="3 4" key="1">
    <citation type="journal article" date="2017" name="Nat. Commun.">
        <title>Genome assembly with in vitro proximity ligation data and whole-genome triplication in lettuce.</title>
        <authorList>
            <person name="Reyes-Chin-Wo S."/>
            <person name="Wang Z."/>
            <person name="Yang X."/>
            <person name="Kozik A."/>
            <person name="Arikit S."/>
            <person name="Song C."/>
            <person name="Xia L."/>
            <person name="Froenicke L."/>
            <person name="Lavelle D.O."/>
            <person name="Truco M.J."/>
            <person name="Xia R."/>
            <person name="Zhu S."/>
            <person name="Xu C."/>
            <person name="Xu H."/>
            <person name="Xu X."/>
            <person name="Cox K."/>
            <person name="Korf I."/>
            <person name="Meyers B.C."/>
            <person name="Michelmore R.W."/>
        </authorList>
    </citation>
    <scope>NUCLEOTIDE SEQUENCE [LARGE SCALE GENOMIC DNA]</scope>
    <source>
        <strain evidence="4">cv. Salinas</strain>
        <tissue evidence="3">Seedlings</tissue>
    </source>
</reference>
<accession>A0A9R1VGY2</accession>
<dbReference type="InterPro" id="IPR037518">
    <property type="entry name" value="MPN"/>
</dbReference>
<dbReference type="GO" id="GO:0072546">
    <property type="term" value="C:EMC complex"/>
    <property type="evidence" value="ECO:0000318"/>
    <property type="project" value="GO_Central"/>
</dbReference>
<proteinExistence type="inferred from homology"/>
<dbReference type="Proteomes" id="UP000235145">
    <property type="component" value="Unassembled WGS sequence"/>
</dbReference>